<gene>
    <name evidence="2" type="ORF">KDB89_14035</name>
</gene>
<evidence type="ECO:0000256" key="1">
    <source>
        <dbReference type="SAM" id="MobiDB-lite"/>
    </source>
</evidence>
<dbReference type="InterPro" id="IPR046658">
    <property type="entry name" value="DUF6767"/>
</dbReference>
<reference evidence="2 3" key="1">
    <citation type="submission" date="2021-07" db="EMBL/GenBank/DDBJ databases">
        <title>complete genome sequencing of Tessaracoccus sp.J1M15.</title>
        <authorList>
            <person name="Bae J.-W."/>
            <person name="Kim D.-y."/>
        </authorList>
    </citation>
    <scope>NUCLEOTIDE SEQUENCE [LARGE SCALE GENOMIC DNA]</scope>
    <source>
        <strain evidence="2 3">J1M15</strain>
    </source>
</reference>
<evidence type="ECO:0000313" key="2">
    <source>
        <dbReference type="EMBL" id="QXT62826.1"/>
    </source>
</evidence>
<dbReference type="Proteomes" id="UP000824504">
    <property type="component" value="Chromosome"/>
</dbReference>
<feature type="region of interest" description="Disordered" evidence="1">
    <location>
        <begin position="1"/>
        <end position="21"/>
    </location>
</feature>
<organism evidence="2 3">
    <name type="scientific">Tessaracoccus palaemonis</name>
    <dbReference type="NCBI Taxonomy" id="2829499"/>
    <lineage>
        <taxon>Bacteria</taxon>
        <taxon>Bacillati</taxon>
        <taxon>Actinomycetota</taxon>
        <taxon>Actinomycetes</taxon>
        <taxon>Propionibacteriales</taxon>
        <taxon>Propionibacteriaceae</taxon>
        <taxon>Tessaracoccus</taxon>
    </lineage>
</organism>
<protein>
    <submittedName>
        <fullName evidence="2">Uncharacterized protein</fullName>
    </submittedName>
</protein>
<dbReference type="RefSeq" id="WP_219082070.1">
    <property type="nucleotide sequence ID" value="NZ_CP079216.1"/>
</dbReference>
<keyword evidence="3" id="KW-1185">Reference proteome</keyword>
<proteinExistence type="predicted"/>
<dbReference type="EMBL" id="CP079216">
    <property type="protein sequence ID" value="QXT62826.1"/>
    <property type="molecule type" value="Genomic_DNA"/>
</dbReference>
<evidence type="ECO:0000313" key="3">
    <source>
        <dbReference type="Proteomes" id="UP000824504"/>
    </source>
</evidence>
<dbReference type="Pfam" id="PF20555">
    <property type="entry name" value="DUF6767"/>
    <property type="match status" value="1"/>
</dbReference>
<name>A0ABX8SHF7_9ACTN</name>
<sequence>MTSDAPAKTRRRPDPKCPLRPGEPCTLCQYDVHGPEDCPLVYLIMNDPEDREAWAESRRH</sequence>
<accession>A0ABX8SHF7</accession>